<keyword evidence="4" id="KW-0804">Transcription</keyword>
<name>A0A919RGB5_9ACTN</name>
<keyword evidence="3 5" id="KW-0238">DNA-binding</keyword>
<dbReference type="PRINTS" id="PR00400">
    <property type="entry name" value="TETREPRESSOR"/>
</dbReference>
<dbReference type="InterPro" id="IPR001647">
    <property type="entry name" value="HTH_TetR"/>
</dbReference>
<reference evidence="7" key="1">
    <citation type="submission" date="2021-01" db="EMBL/GenBank/DDBJ databases">
        <title>Whole genome shotgun sequence of Sinosporangium siamense NBRC 109515.</title>
        <authorList>
            <person name="Komaki H."/>
            <person name="Tamura T."/>
        </authorList>
    </citation>
    <scope>NUCLEOTIDE SEQUENCE</scope>
    <source>
        <strain evidence="7">NBRC 109515</strain>
    </source>
</reference>
<organism evidence="7 8">
    <name type="scientific">Sinosporangium siamense</name>
    <dbReference type="NCBI Taxonomy" id="1367973"/>
    <lineage>
        <taxon>Bacteria</taxon>
        <taxon>Bacillati</taxon>
        <taxon>Actinomycetota</taxon>
        <taxon>Actinomycetes</taxon>
        <taxon>Streptosporangiales</taxon>
        <taxon>Streptosporangiaceae</taxon>
        <taxon>Sinosporangium</taxon>
    </lineage>
</organism>
<dbReference type="SUPFAM" id="SSF48498">
    <property type="entry name" value="Tetracyclin repressor-like, C-terminal domain"/>
    <property type="match status" value="1"/>
</dbReference>
<keyword evidence="8" id="KW-1185">Reference proteome</keyword>
<evidence type="ECO:0000256" key="4">
    <source>
        <dbReference type="ARBA" id="ARBA00023163"/>
    </source>
</evidence>
<evidence type="ECO:0000256" key="3">
    <source>
        <dbReference type="ARBA" id="ARBA00023125"/>
    </source>
</evidence>
<keyword evidence="1" id="KW-0678">Repressor</keyword>
<dbReference type="Pfam" id="PF02909">
    <property type="entry name" value="TetR_C_1"/>
    <property type="match status" value="1"/>
</dbReference>
<dbReference type="PROSITE" id="PS50977">
    <property type="entry name" value="HTH_TETR_2"/>
    <property type="match status" value="1"/>
</dbReference>
<dbReference type="Pfam" id="PF00440">
    <property type="entry name" value="TetR_N"/>
    <property type="match status" value="1"/>
</dbReference>
<feature type="domain" description="HTH tetR-type" evidence="6">
    <location>
        <begin position="10"/>
        <end position="70"/>
    </location>
</feature>
<dbReference type="InterPro" id="IPR009057">
    <property type="entry name" value="Homeodomain-like_sf"/>
</dbReference>
<dbReference type="SUPFAM" id="SSF46689">
    <property type="entry name" value="Homeodomain-like"/>
    <property type="match status" value="1"/>
</dbReference>
<dbReference type="GO" id="GO:0045892">
    <property type="term" value="P:negative regulation of DNA-templated transcription"/>
    <property type="evidence" value="ECO:0007669"/>
    <property type="project" value="InterPro"/>
</dbReference>
<dbReference type="PANTHER" id="PTHR30055">
    <property type="entry name" value="HTH-TYPE TRANSCRIPTIONAL REGULATOR RUTR"/>
    <property type="match status" value="1"/>
</dbReference>
<evidence type="ECO:0000259" key="6">
    <source>
        <dbReference type="PROSITE" id="PS50977"/>
    </source>
</evidence>
<dbReference type="GO" id="GO:0046677">
    <property type="term" value="P:response to antibiotic"/>
    <property type="evidence" value="ECO:0007669"/>
    <property type="project" value="InterPro"/>
</dbReference>
<dbReference type="AlphaFoldDB" id="A0A919RGB5"/>
<sequence>MSAERPAGPALNRDYIIRMALGLVDRVGIEGLSMRELGVELGVDPMAVYYHLPNKAALFDGIVEAVYAEVDVAPGASGDWRELVANFMRRLREVLRRHPRAVPILATRPSYTPKSLADQALGSLQAAGLPPRRSLDIVACLGAYTIGHVLAEVSPPAGGETATAEEAAEPMAPDTFPHLARAVAGGYRGDEQFEAGLRAMLAGFTSD</sequence>
<dbReference type="InterPro" id="IPR050109">
    <property type="entry name" value="HTH-type_TetR-like_transc_reg"/>
</dbReference>
<dbReference type="GO" id="GO:0003700">
    <property type="term" value="F:DNA-binding transcription factor activity"/>
    <property type="evidence" value="ECO:0007669"/>
    <property type="project" value="TreeGrafter"/>
</dbReference>
<proteinExistence type="predicted"/>
<dbReference type="PANTHER" id="PTHR30055:SF151">
    <property type="entry name" value="TRANSCRIPTIONAL REGULATORY PROTEIN"/>
    <property type="match status" value="1"/>
</dbReference>
<accession>A0A919RGB5</accession>
<dbReference type="RefSeq" id="WP_204024863.1">
    <property type="nucleotide sequence ID" value="NZ_BOOW01000014.1"/>
</dbReference>
<feature type="DNA-binding region" description="H-T-H motif" evidence="5">
    <location>
        <begin position="33"/>
        <end position="52"/>
    </location>
</feature>
<dbReference type="EMBL" id="BOOW01000014">
    <property type="protein sequence ID" value="GII92240.1"/>
    <property type="molecule type" value="Genomic_DNA"/>
</dbReference>
<keyword evidence="2" id="KW-0805">Transcription regulation</keyword>
<protein>
    <submittedName>
        <fullName evidence="7">TetR family transcriptional regulator</fullName>
    </submittedName>
</protein>
<dbReference type="InterPro" id="IPR004111">
    <property type="entry name" value="Repressor_TetR_C"/>
</dbReference>
<gene>
    <name evidence="7" type="ORF">Ssi02_24710</name>
</gene>
<dbReference type="InterPro" id="IPR003012">
    <property type="entry name" value="Tet_transcr_reg_TetR"/>
</dbReference>
<dbReference type="Proteomes" id="UP000606172">
    <property type="component" value="Unassembled WGS sequence"/>
</dbReference>
<dbReference type="GO" id="GO:0000976">
    <property type="term" value="F:transcription cis-regulatory region binding"/>
    <property type="evidence" value="ECO:0007669"/>
    <property type="project" value="TreeGrafter"/>
</dbReference>
<comment type="caution">
    <text evidence="7">The sequence shown here is derived from an EMBL/GenBank/DDBJ whole genome shotgun (WGS) entry which is preliminary data.</text>
</comment>
<dbReference type="Gene3D" id="1.10.357.10">
    <property type="entry name" value="Tetracycline Repressor, domain 2"/>
    <property type="match status" value="1"/>
</dbReference>
<evidence type="ECO:0000256" key="2">
    <source>
        <dbReference type="ARBA" id="ARBA00023015"/>
    </source>
</evidence>
<evidence type="ECO:0000256" key="5">
    <source>
        <dbReference type="PROSITE-ProRule" id="PRU00335"/>
    </source>
</evidence>
<dbReference type="InterPro" id="IPR036271">
    <property type="entry name" value="Tet_transcr_reg_TetR-rel_C_sf"/>
</dbReference>
<evidence type="ECO:0000313" key="8">
    <source>
        <dbReference type="Proteomes" id="UP000606172"/>
    </source>
</evidence>
<evidence type="ECO:0000256" key="1">
    <source>
        <dbReference type="ARBA" id="ARBA00022491"/>
    </source>
</evidence>
<evidence type="ECO:0000313" key="7">
    <source>
        <dbReference type="EMBL" id="GII92240.1"/>
    </source>
</evidence>